<dbReference type="Proteomes" id="UP001148662">
    <property type="component" value="Unassembled WGS sequence"/>
</dbReference>
<evidence type="ECO:0000313" key="2">
    <source>
        <dbReference type="Proteomes" id="UP001148662"/>
    </source>
</evidence>
<reference evidence="1" key="1">
    <citation type="submission" date="2022-07" db="EMBL/GenBank/DDBJ databases">
        <title>Genome Sequence of Phlebia brevispora.</title>
        <authorList>
            <person name="Buettner E."/>
        </authorList>
    </citation>
    <scope>NUCLEOTIDE SEQUENCE</scope>
    <source>
        <strain evidence="1">MPL23</strain>
    </source>
</reference>
<keyword evidence="2" id="KW-1185">Reference proteome</keyword>
<dbReference type="EMBL" id="JANHOG010001829">
    <property type="protein sequence ID" value="KAJ3531051.1"/>
    <property type="molecule type" value="Genomic_DNA"/>
</dbReference>
<evidence type="ECO:0000313" key="1">
    <source>
        <dbReference type="EMBL" id="KAJ3531051.1"/>
    </source>
</evidence>
<organism evidence="1 2">
    <name type="scientific">Phlebia brevispora</name>
    <dbReference type="NCBI Taxonomy" id="194682"/>
    <lineage>
        <taxon>Eukaryota</taxon>
        <taxon>Fungi</taxon>
        <taxon>Dikarya</taxon>
        <taxon>Basidiomycota</taxon>
        <taxon>Agaricomycotina</taxon>
        <taxon>Agaricomycetes</taxon>
        <taxon>Polyporales</taxon>
        <taxon>Meruliaceae</taxon>
        <taxon>Phlebia</taxon>
    </lineage>
</organism>
<sequence length="1655" mass="190773">MFVLEQEEYAREGIEWDYVNFGLDLQPTIDLIEASGNAIGILSLLDEECIMPKATDLTFTNKLHTLWASEPVNGEEEHPGKAKYEPSRFDQGFIVHHYAGRVEYRTDGWLEKNKDPLNDNLTRVFAGSSEKYVASLFADYGDGPGVVSSQVNAFSTGGKKRMTKKGAFRTVGQRHKEQLTILMTQLMATQPHFVRCIVPNTLKKPGRIDVPLVLDQLRCNGVLEGIRIARLGYPNRQPFVEFRQRYEILTPGIIPRGYMDGRKACLRMIDALELDKSMYKIGTSKIFFKAGVLAELEEKRDALLYDIFSRLQASIRRYTARRQMKKILNRAVAIRTIQRNARVYGELRDWPWWQLYTKVRPLLAATRNDEELRRKDMELALAKERAERDKQEREALESLKMRLEADKRKVEEDLEAERALALDKDSLLERSKKRESELEDEITALQADLDTLDSQLDRALKLQKESEEKHETLRVAFDQAAEHLVRLEAEQQEWTKKETELTDSLNEAEEDIDILTAEKEELQKSVEELKNLVSQREEDVARVKERMEATKSELDGKLNAEVRTRDSLREKAESLEEDARRTKEQLTELARTATEYSNMIQAKEDEITRVSGDLDKIKVERGRLTKDMTTLQGKVDTLTSELQAQRDERERDGAARSKLQEELDELRVLLQAKATEETRRSEAEKSREAELADLRDQVARLSRDLTDARKQAVESQSHLKVELETLSREHRSLQQSHKSLSDREAATQSQLKKAESALAEAEKNKRTLESDLQSIRSRQIDLDGQLATALKEKEGLERKVIAAQTKYQDFEDVTLQLERDKAAADRAAESMRKQLETESAKRKQLEHSYTTQKAEIIRLKDMNVKLDRELNKALNDLKAREWEVKQLQAKQDKTIVEHVHVLEEAKRVTDKQLADAQIELQKQEAYIRSLEKSKSRLAGEAEDLAREREREQVELRAKAKAARTNEERMNRALADVEQEKRAKEAAELQTRRLQNELQIAQTQAADVAQQLATVQKAKDNLESELTRLADEVDTPNSSLNFSDTQKIKEHVDRQHQEIRRLIMSGPKDEAFRSRVLRELQLADEEMERELLARPQPVRANSTGTTTRTMANITPRKPANGINRVRNETALDVPRTPDKQAQVSALKQEVQLLEIQMAASTRVRHHLEGLLREMTAELENSDGSQQSLDRYRKRLAKEKARLAELLEDEAEARRAAEAAQLQDVQAMWKKFQGTLVEERESYSRLEESRKALFAQQRAANVELEDQRRQVQELTQSKKQLQSELADLKDRLEMEIIAKNEEAGTKRQLQLRLQELEITSSASTTIHSELQEAVSTYKTKTDDYLRRLEEAEIAKAKAVRAETFARRALADAEKVHADTVADRQAIAEQLKKAEERVHELEGKLEEEGRESSNLELLRQRVAEEMEDERKQHQQEVAERDFAADQTRKKYQTELAQLTEELQSQRDTMSRIREENRKIRSDYDELQLRYDDEVYSGSSWKKEKERLETKIQDVTQAYEASTAAQTEQQSQIVALHSQVRELRSVLNDAETDRALLQKARRALQAELEAIKLDNVDAGRIAGDTELQKLKLEKQDLERSLEEHGDRVTMAFERMKKAETYATECQVELGKVRVENSELDKLNVRIARDANHTHADHPR</sequence>
<gene>
    <name evidence="1" type="ORF">NM688_g7629</name>
</gene>
<name>A0ACC1S3B1_9APHY</name>
<accession>A0ACC1S3B1</accession>
<protein>
    <submittedName>
        <fullName evidence="1">Uncharacterized protein</fullName>
    </submittedName>
</protein>
<comment type="caution">
    <text evidence="1">The sequence shown here is derived from an EMBL/GenBank/DDBJ whole genome shotgun (WGS) entry which is preliminary data.</text>
</comment>
<proteinExistence type="predicted"/>